<evidence type="ECO:0000313" key="2">
    <source>
        <dbReference type="Proteomes" id="UP000230161"/>
    </source>
</evidence>
<dbReference type="InterPro" id="IPR045423">
    <property type="entry name" value="DUF6510"/>
</dbReference>
<accession>A0A2M9BU12</accession>
<organism evidence="1 2">
    <name type="scientific">Compostimonas suwonensis</name>
    <dbReference type="NCBI Taxonomy" id="1048394"/>
    <lineage>
        <taxon>Bacteria</taxon>
        <taxon>Bacillati</taxon>
        <taxon>Actinomycetota</taxon>
        <taxon>Actinomycetes</taxon>
        <taxon>Micrococcales</taxon>
        <taxon>Microbacteriaceae</taxon>
        <taxon>Compostimonas</taxon>
    </lineage>
</organism>
<name>A0A2M9BU12_9MICO</name>
<comment type="caution">
    <text evidence="1">The sequence shown here is derived from an EMBL/GenBank/DDBJ whole genome shotgun (WGS) entry which is preliminary data.</text>
</comment>
<proteinExistence type="predicted"/>
<reference evidence="1 2" key="1">
    <citation type="submission" date="2017-11" db="EMBL/GenBank/DDBJ databases">
        <title>Genomic Encyclopedia of Archaeal and Bacterial Type Strains, Phase II (KMG-II): From Individual Species to Whole Genera.</title>
        <authorList>
            <person name="Goeker M."/>
        </authorList>
    </citation>
    <scope>NUCLEOTIDE SEQUENCE [LARGE SCALE GENOMIC DNA]</scope>
    <source>
        <strain evidence="1 2">DSM 25625</strain>
    </source>
</reference>
<dbReference type="Proteomes" id="UP000230161">
    <property type="component" value="Unassembled WGS sequence"/>
</dbReference>
<dbReference type="AlphaFoldDB" id="A0A2M9BU12"/>
<dbReference type="EMBL" id="PGFB01000004">
    <property type="protein sequence ID" value="PJJ61446.1"/>
    <property type="molecule type" value="Genomic_DNA"/>
</dbReference>
<dbReference type="Pfam" id="PF20120">
    <property type="entry name" value="DUF6510"/>
    <property type="match status" value="1"/>
</dbReference>
<evidence type="ECO:0000313" key="1">
    <source>
        <dbReference type="EMBL" id="PJJ61446.1"/>
    </source>
</evidence>
<sequence>MTGDRQFEGRRLDGTQFDGTQFDRLDGNAAAGPLSELFAIDMTTARGTCEHCGTVSVVAETRLYVEVHGLALCCPGCDSVLLRMVEGEGRSRLDVSGLRMLELDDEADHPV</sequence>
<gene>
    <name evidence="1" type="ORF">CLV54_2391</name>
</gene>
<keyword evidence="2" id="KW-1185">Reference proteome</keyword>
<dbReference type="RefSeq" id="WP_211294534.1">
    <property type="nucleotide sequence ID" value="NZ_PGFB01000004.1"/>
</dbReference>
<protein>
    <submittedName>
        <fullName evidence="1">Uncharacterized protein</fullName>
    </submittedName>
</protein>